<evidence type="ECO:0000313" key="2">
    <source>
        <dbReference type="Proteomes" id="UP001209570"/>
    </source>
</evidence>
<evidence type="ECO:0000313" key="1">
    <source>
        <dbReference type="EMBL" id="KAJ0389387.1"/>
    </source>
</evidence>
<keyword evidence="2" id="KW-1185">Reference proteome</keyword>
<proteinExistence type="predicted"/>
<dbReference type="AlphaFoldDB" id="A0AAD5L5S5"/>
<dbReference type="EMBL" id="JAKCXM010003952">
    <property type="protein sequence ID" value="KAJ0389387.1"/>
    <property type="molecule type" value="Genomic_DNA"/>
</dbReference>
<accession>A0AAD5L5S5</accession>
<protein>
    <submittedName>
        <fullName evidence="1">Uncharacterized protein</fullName>
    </submittedName>
</protein>
<reference evidence="1" key="1">
    <citation type="submission" date="2021-12" db="EMBL/GenBank/DDBJ databases">
        <title>Prjna785345.</title>
        <authorList>
            <person name="Rujirawat T."/>
            <person name="Krajaejun T."/>
        </authorList>
    </citation>
    <scope>NUCLEOTIDE SEQUENCE</scope>
    <source>
        <strain evidence="1">Pi057C3</strain>
    </source>
</reference>
<dbReference type="Proteomes" id="UP001209570">
    <property type="component" value="Unassembled WGS sequence"/>
</dbReference>
<name>A0AAD5L5S5_PYTIN</name>
<comment type="caution">
    <text evidence="1">The sequence shown here is derived from an EMBL/GenBank/DDBJ whole genome shotgun (WGS) entry which is preliminary data.</text>
</comment>
<sequence>MPITNTSTLEPQLFWPYKYDSTSIAMRAVVQHLRVASWPPCVLYQGPPCDESRGLPTPTVFRMLDDLIDGVKNHKPPLLPLPLPLPRGTKQPAFISLRIKNHWIDRLNHLVLPWLFGRFVHRSVRGIVYSFPRDTQLQLCGRERPARPIACQYLWVAQQCSGCRRGAQHGWNIAMRRLAALQTQAFNGETLLS</sequence>
<organism evidence="1 2">
    <name type="scientific">Pythium insidiosum</name>
    <name type="common">Pythiosis disease agent</name>
    <dbReference type="NCBI Taxonomy" id="114742"/>
    <lineage>
        <taxon>Eukaryota</taxon>
        <taxon>Sar</taxon>
        <taxon>Stramenopiles</taxon>
        <taxon>Oomycota</taxon>
        <taxon>Peronosporomycetes</taxon>
        <taxon>Pythiales</taxon>
        <taxon>Pythiaceae</taxon>
        <taxon>Pythium</taxon>
    </lineage>
</organism>
<gene>
    <name evidence="1" type="ORF">P43SY_010756</name>
</gene>